<accession>A0ABW2U9Z5</accession>
<reference evidence="2" key="1">
    <citation type="journal article" date="2019" name="Int. J. Syst. Evol. Microbiol.">
        <title>The Global Catalogue of Microorganisms (GCM) 10K type strain sequencing project: providing services to taxonomists for standard genome sequencing and annotation.</title>
        <authorList>
            <consortium name="The Broad Institute Genomics Platform"/>
            <consortium name="The Broad Institute Genome Sequencing Center for Infectious Disease"/>
            <person name="Wu L."/>
            <person name="Ma J."/>
        </authorList>
    </citation>
    <scope>NUCLEOTIDE SEQUENCE [LARGE SCALE GENOMIC DNA]</scope>
    <source>
        <strain evidence="2">JCM 19635</strain>
    </source>
</reference>
<comment type="caution">
    <text evidence="1">The sequence shown here is derived from an EMBL/GenBank/DDBJ whole genome shotgun (WGS) entry which is preliminary data.</text>
</comment>
<evidence type="ECO:0000313" key="2">
    <source>
        <dbReference type="Proteomes" id="UP001596513"/>
    </source>
</evidence>
<evidence type="ECO:0000313" key="1">
    <source>
        <dbReference type="EMBL" id="MFC7669276.1"/>
    </source>
</evidence>
<organism evidence="1 2">
    <name type="scientific">Hymenobacter humi</name>
    <dbReference type="NCBI Taxonomy" id="1411620"/>
    <lineage>
        <taxon>Bacteria</taxon>
        <taxon>Pseudomonadati</taxon>
        <taxon>Bacteroidota</taxon>
        <taxon>Cytophagia</taxon>
        <taxon>Cytophagales</taxon>
        <taxon>Hymenobacteraceae</taxon>
        <taxon>Hymenobacter</taxon>
    </lineage>
</organism>
<sequence>MQYALHRRPEHLDKFIAVLYRPGKRNPNPESADWNGDVRVPFNEHRLEFRTRLLSGVHNDLEKLAVLTWYRGCRARLAVEFPDVFAEAEETTAGPQKAPQWERVLRKLSGGAFGPVQQTAAQPLRLILADMQDAAVDFQRLKSQNPS</sequence>
<keyword evidence="2" id="KW-1185">Reference proteome</keyword>
<name>A0ABW2U9Z5_9BACT</name>
<dbReference type="Proteomes" id="UP001596513">
    <property type="component" value="Unassembled WGS sequence"/>
</dbReference>
<dbReference type="RefSeq" id="WP_380204786.1">
    <property type="nucleotide sequence ID" value="NZ_JBHTEK010000001.1"/>
</dbReference>
<protein>
    <submittedName>
        <fullName evidence="1">Uncharacterized protein</fullName>
    </submittedName>
</protein>
<gene>
    <name evidence="1" type="ORF">ACFQT0_19405</name>
</gene>
<proteinExistence type="predicted"/>
<dbReference type="EMBL" id="JBHTEK010000001">
    <property type="protein sequence ID" value="MFC7669276.1"/>
    <property type="molecule type" value="Genomic_DNA"/>
</dbReference>